<organism evidence="6 7">
    <name type="scientific">Clostridium carnis</name>
    <dbReference type="NCBI Taxonomy" id="1530"/>
    <lineage>
        <taxon>Bacteria</taxon>
        <taxon>Bacillati</taxon>
        <taxon>Bacillota</taxon>
        <taxon>Clostridia</taxon>
        <taxon>Eubacteriales</taxon>
        <taxon>Clostridiaceae</taxon>
        <taxon>Clostridium</taxon>
    </lineage>
</organism>
<comment type="caution">
    <text evidence="6">The sequence shown here is derived from an EMBL/GenBank/DDBJ whole genome shotgun (WGS) entry which is preliminary data.</text>
</comment>
<evidence type="ECO:0000256" key="4">
    <source>
        <dbReference type="ARBA" id="ARBA00023212"/>
    </source>
</evidence>
<dbReference type="PANTHER" id="PTHR47970">
    <property type="entry name" value="KINESIN-LIKE PROTEIN KIF11"/>
    <property type="match status" value="1"/>
</dbReference>
<dbReference type="Gene3D" id="1.25.10.10">
    <property type="entry name" value="Leucine-rich Repeat Variant"/>
    <property type="match status" value="1"/>
</dbReference>
<gene>
    <name evidence="6" type="ORF">NCTC10913_03788</name>
</gene>
<accession>A0ABY6SXT4</accession>
<evidence type="ECO:0000313" key="7">
    <source>
        <dbReference type="Proteomes" id="UP000277570"/>
    </source>
</evidence>
<keyword evidence="2" id="KW-0963">Cytoplasm</keyword>
<evidence type="ECO:0000256" key="1">
    <source>
        <dbReference type="ARBA" id="ARBA00004245"/>
    </source>
</evidence>
<evidence type="ECO:0000256" key="3">
    <source>
        <dbReference type="ARBA" id="ARBA00023175"/>
    </source>
</evidence>
<evidence type="ECO:0000313" key="6">
    <source>
        <dbReference type="EMBL" id="VDG73453.1"/>
    </source>
</evidence>
<evidence type="ECO:0000256" key="2">
    <source>
        <dbReference type="ARBA" id="ARBA00022490"/>
    </source>
</evidence>
<dbReference type="InterPro" id="IPR047149">
    <property type="entry name" value="KIF11-like"/>
</dbReference>
<feature type="coiled-coil region" evidence="5">
    <location>
        <begin position="702"/>
        <end position="987"/>
    </location>
</feature>
<comment type="subcellular location">
    <subcellularLocation>
        <location evidence="1">Cytoplasm</location>
        <location evidence="1">Cytoskeleton</location>
    </subcellularLocation>
</comment>
<dbReference type="Proteomes" id="UP000277570">
    <property type="component" value="Unassembled WGS sequence"/>
</dbReference>
<keyword evidence="4" id="KW-0206">Cytoskeleton</keyword>
<dbReference type="InterPro" id="IPR016024">
    <property type="entry name" value="ARM-type_fold"/>
</dbReference>
<dbReference type="InterPro" id="IPR011989">
    <property type="entry name" value="ARM-like"/>
</dbReference>
<name>A0ABY6SXT4_9CLOT</name>
<evidence type="ECO:0000256" key="5">
    <source>
        <dbReference type="SAM" id="Coils"/>
    </source>
</evidence>
<protein>
    <submittedName>
        <fullName evidence="6">Phage-related protein, gp16</fullName>
    </submittedName>
</protein>
<dbReference type="RefSeq" id="WP_125149555.1">
    <property type="nucleotide sequence ID" value="NZ_UYIN01000020.1"/>
</dbReference>
<keyword evidence="5" id="KW-0175">Coiled coil</keyword>
<reference evidence="6 7" key="1">
    <citation type="submission" date="2018-11" db="EMBL/GenBank/DDBJ databases">
        <authorList>
            <consortium name="Pathogen Informatics"/>
        </authorList>
    </citation>
    <scope>NUCLEOTIDE SEQUENCE [LARGE SCALE GENOMIC DNA]</scope>
    <source>
        <strain evidence="6 7">NCTC10913</strain>
    </source>
</reference>
<dbReference type="SUPFAM" id="SSF48371">
    <property type="entry name" value="ARM repeat"/>
    <property type="match status" value="1"/>
</dbReference>
<keyword evidence="3" id="KW-0505">Motor protein</keyword>
<proteinExistence type="predicted"/>
<sequence>MADGSIIIDTKIDRSGAESGIKSLGNLASKGLGAVTKATAVMATGIAAATGAVAALTKASVEQYAEYEQLVGGVETLFKDSSDQVMQYADNAYKTAGMSANEYMNTITGFSASLLQGLGGDTAKAAEIGNQAVIDMADNANKMGTPIENIQNAYQGFAKQNYTMLDNLKLGYGGTKTEMERLLVDAQKLTGVHYDISNFSDIIQAIHAVQENLGITGTTAKEAMSTIQGSLNMTKAAWANLLTGMADDNADFDTLIDNFVDSAGAFGENILPRIEIALNGIGQLIDKLLPVILNKTPEIISSILPGMVEAGTNIVSSLGNAILQSLPMVVNYGVQLIQNLLNGIQQSLPSIAKCIIQVLSSLTTGLLEVLPQVLSIGMQAIAYLAQGIGQQLPTLIPLAIQCIMQLIQNFYDNMPLVIEAGMQLLSGLAEGIINAIPVLIEMLPQVIDSMLNYVTTSLPLISEQGCNILLALVDGIVQAIPQIIAVLPQIIESLITFFTENLPQIIDTGIQVLLALINGLIQALPQLIAMLPQIITVINDGLLAHLPELINAGVQIIVALAKGLAQAIPQLIGAIPQIISALWNAFTSVNWADIGKNILTGIGAGIKGAITGMVEVGIQACKTLKDSVKSFFGIHSPSHVMRDEVGKMLTAGIGVGITQGLTSLLSTAKDACNKINSTFTKELNADTAQAYINTISNINGSFSTLADELEKANEAVKVANEATYEEDKWYTHYNNMAEDLADKIEELNDKKEEATSDSVKKQLEAEVKKLQKEKKFYDENAEYYKKKAQLEIDIAKESAKKQLEIAKEKEEKLKNLANATVEALKNKLENEKTIALNNITAEMDAEEERYNKKIANIDKASDKEKSKLQEKIDALEDEAEAENRLKELQEARNNIAVLQAKMDNTASEADKRAYALKIKNAQAELANKQSEWEKEDKKARLQEEIEEVEEKASAKKEALKEEYETTKESYEKQKDEVEDYYSKLLETDSLNAQTRYLLLQGNNDELVALLQSYNPLWQDAGQSLADSLLYGLNSQKQNIKDAVNEIMSLTGGSYTSKETNMATAGGYAAGTSYNPRSGLYNVDEKGFELSKGDNPIAYVSKGAGILNHMQSLQAIKEEVKAQVGTFADKLRSAVMMDQYRMSQLAFAGVNNSYGGNSYDNSSINFNVEHYHNDRQDSIEKTANELGLYARKRKKC</sequence>
<keyword evidence="7" id="KW-1185">Reference proteome</keyword>
<dbReference type="EMBL" id="UYIN01000020">
    <property type="protein sequence ID" value="VDG73453.1"/>
    <property type="molecule type" value="Genomic_DNA"/>
</dbReference>